<dbReference type="InterPro" id="IPR055530">
    <property type="entry name" value="DUF7104"/>
</dbReference>
<dbReference type="Gene3D" id="1.20.5.340">
    <property type="match status" value="2"/>
</dbReference>
<evidence type="ECO:0000313" key="5">
    <source>
        <dbReference type="Proteomes" id="UP001270362"/>
    </source>
</evidence>
<comment type="caution">
    <text evidence="4">The sequence shown here is derived from an EMBL/GenBank/DDBJ whole genome shotgun (WGS) entry which is preliminary data.</text>
</comment>
<keyword evidence="1" id="KW-0677">Repeat</keyword>
<dbReference type="SUPFAM" id="SSF48403">
    <property type="entry name" value="Ankyrin repeat"/>
    <property type="match status" value="1"/>
</dbReference>
<evidence type="ECO:0000259" key="3">
    <source>
        <dbReference type="Pfam" id="PF24883"/>
    </source>
</evidence>
<dbReference type="PANTHER" id="PTHR10039:SF14">
    <property type="entry name" value="NACHT DOMAIN-CONTAINING PROTEIN"/>
    <property type="match status" value="1"/>
</dbReference>
<dbReference type="Proteomes" id="UP001270362">
    <property type="component" value="Unassembled WGS sequence"/>
</dbReference>
<protein>
    <recommendedName>
        <fullName evidence="3">Nephrocystin 3-like N-terminal domain-containing protein</fullName>
    </recommendedName>
</protein>
<dbReference type="InterPro" id="IPR002110">
    <property type="entry name" value="Ankyrin_rpt"/>
</dbReference>
<reference evidence="4" key="1">
    <citation type="journal article" date="2023" name="Mol. Phylogenet. Evol.">
        <title>Genome-scale phylogeny and comparative genomics of the fungal order Sordariales.</title>
        <authorList>
            <person name="Hensen N."/>
            <person name="Bonometti L."/>
            <person name="Westerberg I."/>
            <person name="Brannstrom I.O."/>
            <person name="Guillou S."/>
            <person name="Cros-Aarteil S."/>
            <person name="Calhoun S."/>
            <person name="Haridas S."/>
            <person name="Kuo A."/>
            <person name="Mondo S."/>
            <person name="Pangilinan J."/>
            <person name="Riley R."/>
            <person name="LaButti K."/>
            <person name="Andreopoulos B."/>
            <person name="Lipzen A."/>
            <person name="Chen C."/>
            <person name="Yan M."/>
            <person name="Daum C."/>
            <person name="Ng V."/>
            <person name="Clum A."/>
            <person name="Steindorff A."/>
            <person name="Ohm R.A."/>
            <person name="Martin F."/>
            <person name="Silar P."/>
            <person name="Natvig D.O."/>
            <person name="Lalanne C."/>
            <person name="Gautier V."/>
            <person name="Ament-Velasquez S.L."/>
            <person name="Kruys A."/>
            <person name="Hutchinson M.I."/>
            <person name="Powell A.J."/>
            <person name="Barry K."/>
            <person name="Miller A.N."/>
            <person name="Grigoriev I.V."/>
            <person name="Debuchy R."/>
            <person name="Gladieux P."/>
            <person name="Hiltunen Thoren M."/>
            <person name="Johannesson H."/>
        </authorList>
    </citation>
    <scope>NUCLEOTIDE SEQUENCE</scope>
    <source>
        <strain evidence="4">CBS 314.62</strain>
    </source>
</reference>
<feature type="domain" description="Nephrocystin 3-like N-terminal" evidence="3">
    <location>
        <begin position="168"/>
        <end position="345"/>
    </location>
</feature>
<dbReference type="Gene3D" id="1.25.40.20">
    <property type="entry name" value="Ankyrin repeat-containing domain"/>
    <property type="match status" value="1"/>
</dbReference>
<dbReference type="Pfam" id="PF23397">
    <property type="entry name" value="DUF7104"/>
    <property type="match status" value="5"/>
</dbReference>
<proteinExistence type="predicted"/>
<keyword evidence="5" id="KW-1185">Reference proteome</keyword>
<sequence length="862" mass="96413">MQPAGSHRGIIRELDFDEPASLDKLHFFCRLRNKLSTPVSCFSELYETDYGRRFGINGLAKGMVVEEESACIPGLDRCALQADHLKINKYSSPTDRSFLIVSGKISEMCVNAKNIIQRRQHPNLIITSSSHALEKKPEAKACLRDLFVTDPSEDKSGLKRKKGDCAHGTCEWILGTEELTTWLASGSSENPQSQSSHVLWLYGNPGMGKSTMAIFLAEELSKTFSATDGNTLAYFFCDSGFDNRKTATSIVRGLLLQLVQQHPQLLDYLLPKYNDRGAKVFESFDALWSIFMAAAGDEKTGRKYCIIDALDECDIESQKTLLHQFKETFLAPNTTSNIRILVASRPYPEIREYLQRFTNMDLASFPGVKKDIGRCIEERVADLTEKKHYTDKVKTQISEILKDKAEGTFLWVGLAAAELKDVPSKDAVQVLQNMPRGLHSLYKRLLDTAVEKQGPGSDVIQRILSFVVVCLRPLSLLELSEACRLHQDEEDMETRAQFTRDYIESCRLIVIIQDEKVLLLHQSVKDYLVGAGAGFFIDKLKAHADLAYRSVDALIEQSRGGKQSYAHFSNYADLYWAAHAHKAESKFETKDGQAEFFEVDSPCREQWLGRLRSQRWTINGYRVLPRRFSILHVAALWGVPALVHDVIDVNHRRRDTEEPTSYIDPNCLDEDGVTPLEQAARAESPNVFSILLDLGCNATTMTVKAAAEKNRNGKELMTLLLDRRGDQITVTEEVVKAAAGNDGNGKEVMALLLDRRGDQIPVTEEVVKAAAGNYWNGEEVMALLLDRRGDQIPVTEEVVKAAAGNSGNGEEVMALLLDRRGDQIPVTEEVVKAAAGNNENGKEMMALLLDREGTRSPSPRRW</sequence>
<accession>A0AAE0XLJ0</accession>
<dbReference type="InterPro" id="IPR056884">
    <property type="entry name" value="NPHP3-like_N"/>
</dbReference>
<dbReference type="Pfam" id="PF24883">
    <property type="entry name" value="NPHP3_N"/>
    <property type="match status" value="1"/>
</dbReference>
<dbReference type="SUPFAM" id="SSF52540">
    <property type="entry name" value="P-loop containing nucleoside triphosphate hydrolases"/>
    <property type="match status" value="1"/>
</dbReference>
<evidence type="ECO:0000313" key="4">
    <source>
        <dbReference type="EMBL" id="KAK3695688.1"/>
    </source>
</evidence>
<dbReference type="InterPro" id="IPR027417">
    <property type="entry name" value="P-loop_NTPase"/>
</dbReference>
<evidence type="ECO:0000256" key="2">
    <source>
        <dbReference type="PROSITE-ProRule" id="PRU00023"/>
    </source>
</evidence>
<dbReference type="PROSITE" id="PS50088">
    <property type="entry name" value="ANK_REPEAT"/>
    <property type="match status" value="1"/>
</dbReference>
<keyword evidence="2" id="KW-0040">ANK repeat</keyword>
<name>A0AAE0XLJ0_9PEZI</name>
<organism evidence="4 5">
    <name type="scientific">Podospora appendiculata</name>
    <dbReference type="NCBI Taxonomy" id="314037"/>
    <lineage>
        <taxon>Eukaryota</taxon>
        <taxon>Fungi</taxon>
        <taxon>Dikarya</taxon>
        <taxon>Ascomycota</taxon>
        <taxon>Pezizomycotina</taxon>
        <taxon>Sordariomycetes</taxon>
        <taxon>Sordariomycetidae</taxon>
        <taxon>Sordariales</taxon>
        <taxon>Podosporaceae</taxon>
        <taxon>Podospora</taxon>
    </lineage>
</organism>
<dbReference type="PANTHER" id="PTHR10039">
    <property type="entry name" value="AMELOGENIN"/>
    <property type="match status" value="1"/>
</dbReference>
<dbReference type="EMBL" id="JAULSO010000001">
    <property type="protein sequence ID" value="KAK3695688.1"/>
    <property type="molecule type" value="Genomic_DNA"/>
</dbReference>
<evidence type="ECO:0000256" key="1">
    <source>
        <dbReference type="ARBA" id="ARBA00022737"/>
    </source>
</evidence>
<feature type="repeat" description="ANK" evidence="2">
    <location>
        <begin position="671"/>
        <end position="703"/>
    </location>
</feature>
<dbReference type="AlphaFoldDB" id="A0AAE0XLJ0"/>
<reference evidence="4" key="2">
    <citation type="submission" date="2023-06" db="EMBL/GenBank/DDBJ databases">
        <authorList>
            <consortium name="Lawrence Berkeley National Laboratory"/>
            <person name="Haridas S."/>
            <person name="Hensen N."/>
            <person name="Bonometti L."/>
            <person name="Westerberg I."/>
            <person name="Brannstrom I.O."/>
            <person name="Guillou S."/>
            <person name="Cros-Aarteil S."/>
            <person name="Calhoun S."/>
            <person name="Kuo A."/>
            <person name="Mondo S."/>
            <person name="Pangilinan J."/>
            <person name="Riley R."/>
            <person name="Labutti K."/>
            <person name="Andreopoulos B."/>
            <person name="Lipzen A."/>
            <person name="Chen C."/>
            <person name="Yanf M."/>
            <person name="Daum C."/>
            <person name="Ng V."/>
            <person name="Clum A."/>
            <person name="Steindorff A."/>
            <person name="Ohm R."/>
            <person name="Martin F."/>
            <person name="Silar P."/>
            <person name="Natvig D."/>
            <person name="Lalanne C."/>
            <person name="Gautier V."/>
            <person name="Ament-Velasquez S.L."/>
            <person name="Kruys A."/>
            <person name="Hutchinson M.I."/>
            <person name="Powell A.J."/>
            <person name="Barry K."/>
            <person name="Miller A.N."/>
            <person name="Grigoriev I.V."/>
            <person name="Debuchy R."/>
            <person name="Gladieux P."/>
            <person name="Thoren M.H."/>
            <person name="Johannesson H."/>
        </authorList>
    </citation>
    <scope>NUCLEOTIDE SEQUENCE</scope>
    <source>
        <strain evidence="4">CBS 314.62</strain>
    </source>
</reference>
<gene>
    <name evidence="4" type="ORF">B0T22DRAFT_114601</name>
</gene>
<dbReference type="Gene3D" id="3.40.50.300">
    <property type="entry name" value="P-loop containing nucleotide triphosphate hydrolases"/>
    <property type="match status" value="1"/>
</dbReference>
<dbReference type="InterPro" id="IPR036770">
    <property type="entry name" value="Ankyrin_rpt-contain_sf"/>
</dbReference>